<dbReference type="AlphaFoldDB" id="A0A1F7YHB1"/>
<accession>A0A1F7YHB1</accession>
<dbReference type="Pfam" id="PF16677">
    <property type="entry name" value="GP3_package"/>
    <property type="match status" value="1"/>
</dbReference>
<organism evidence="1 2">
    <name type="scientific">Candidatus Woesebacteria bacterium RIFCSPHIGHO2_01_FULL_39_28</name>
    <dbReference type="NCBI Taxonomy" id="1802496"/>
    <lineage>
        <taxon>Bacteria</taxon>
        <taxon>Candidatus Woeseibacteriota</taxon>
    </lineage>
</organism>
<dbReference type="EMBL" id="MGGI01000012">
    <property type="protein sequence ID" value="OGM26560.1"/>
    <property type="molecule type" value="Genomic_DNA"/>
</dbReference>
<protein>
    <recommendedName>
        <fullName evidence="3">Homeodomain phBC6A51-type domain-containing protein</fullName>
    </recommendedName>
</protein>
<name>A0A1F7YHB1_9BACT</name>
<evidence type="ECO:0000313" key="2">
    <source>
        <dbReference type="Proteomes" id="UP000178851"/>
    </source>
</evidence>
<evidence type="ECO:0008006" key="3">
    <source>
        <dbReference type="Google" id="ProtNLM"/>
    </source>
</evidence>
<sequence>MNIHPEIKLNRGRPSKYSNKVIKITKEYLVECAKNNSTPFIEELAIKLGVSDGTLWNWSNTHENFNEVYEMLLTFQKLDLKRKALSGQYVSKIASLLLSNDHNVSLKRKMELEAKITEKKEINLTPDQRKLYSEAITKVFEQIYSQPSITLS</sequence>
<evidence type="ECO:0000313" key="1">
    <source>
        <dbReference type="EMBL" id="OGM26560.1"/>
    </source>
</evidence>
<gene>
    <name evidence="1" type="ORF">A2627_00870</name>
</gene>
<dbReference type="Proteomes" id="UP000178851">
    <property type="component" value="Unassembled WGS sequence"/>
</dbReference>
<reference evidence="1 2" key="1">
    <citation type="journal article" date="2016" name="Nat. Commun.">
        <title>Thousands of microbial genomes shed light on interconnected biogeochemical processes in an aquifer system.</title>
        <authorList>
            <person name="Anantharaman K."/>
            <person name="Brown C.T."/>
            <person name="Hug L.A."/>
            <person name="Sharon I."/>
            <person name="Castelle C.J."/>
            <person name="Probst A.J."/>
            <person name="Thomas B.C."/>
            <person name="Singh A."/>
            <person name="Wilkins M.J."/>
            <person name="Karaoz U."/>
            <person name="Brodie E.L."/>
            <person name="Williams K.H."/>
            <person name="Hubbard S.S."/>
            <person name="Banfield J.F."/>
        </authorList>
    </citation>
    <scope>NUCLEOTIDE SEQUENCE [LARGE SCALE GENOMIC DNA]</scope>
</reference>
<comment type="caution">
    <text evidence="1">The sequence shown here is derived from an EMBL/GenBank/DDBJ whole genome shotgun (WGS) entry which is preliminary data.</text>
</comment>
<dbReference type="InterPro" id="IPR032066">
    <property type="entry name" value="GP3_package"/>
</dbReference>
<proteinExistence type="predicted"/>